<dbReference type="AlphaFoldDB" id="A0A8H6IC07"/>
<evidence type="ECO:0000313" key="2">
    <source>
        <dbReference type="EMBL" id="KAF6761056.1"/>
    </source>
</evidence>
<keyword evidence="3" id="KW-1185">Reference proteome</keyword>
<accession>A0A8H6IC07</accession>
<dbReference type="Proteomes" id="UP000521943">
    <property type="component" value="Unassembled WGS sequence"/>
</dbReference>
<comment type="caution">
    <text evidence="2">The sequence shown here is derived from an EMBL/GenBank/DDBJ whole genome shotgun (WGS) entry which is preliminary data.</text>
</comment>
<dbReference type="EMBL" id="JACGCI010000010">
    <property type="protein sequence ID" value="KAF6761056.1"/>
    <property type="molecule type" value="Genomic_DNA"/>
</dbReference>
<evidence type="ECO:0000256" key="1">
    <source>
        <dbReference type="SAM" id="MobiDB-lite"/>
    </source>
</evidence>
<organism evidence="2 3">
    <name type="scientific">Ephemerocybe angulata</name>
    <dbReference type="NCBI Taxonomy" id="980116"/>
    <lineage>
        <taxon>Eukaryota</taxon>
        <taxon>Fungi</taxon>
        <taxon>Dikarya</taxon>
        <taxon>Basidiomycota</taxon>
        <taxon>Agaricomycotina</taxon>
        <taxon>Agaricomycetes</taxon>
        <taxon>Agaricomycetidae</taxon>
        <taxon>Agaricales</taxon>
        <taxon>Agaricineae</taxon>
        <taxon>Psathyrellaceae</taxon>
        <taxon>Ephemerocybe</taxon>
    </lineage>
</organism>
<feature type="compositionally biased region" description="Pro residues" evidence="1">
    <location>
        <begin position="64"/>
        <end position="83"/>
    </location>
</feature>
<sequence>MLKSTLSSSQTGLRILHTASRRISGAQKLARPAVSAPYSTSSKSDGDLSPSDATGAPQGSSSTIPPPPGLKPDPSAPSNPPLNTPIDPKALSELLNLLENSKPKDICNSDTLYTIHTTPSLKNVFASPQAFLPLAVHLAHSHSRDRTTNLARNLPALIRLAHHLQIPLTDPDFRLLLHPLFDAHAYRLASTLIQTIITTYGPSASLLHYKARSALHQNDFRWLPTFLRTFKAHDIEPSRKTFHIMLKAALMQDRDASSERVRHVLKTMEASGQAPDARMDALVLQHTLRLSREGLRDLDKGALAAIAEQPVENRKLNILNNLLSARLGETPPRDVGELLDMLGGTEEGRRLAEIVRGSTLGVAASHSQYPSAESAPEEQRLESQSHSQQLIRIPPNLKTYRSLISGIALKNKDLDTGALLLHELLSRGFTVSDTLLQHLVRVSLLKARGAQNKSLSGADKDTNKVDEGQDEFDENNGFVHAIRFLASTCDARKTPVQEFVRISSFDFRVHGWPTRMEGGVETYVLGPREFDSVSDSGEGGRGQKPPNADVFKEFMRGALRLPGRIWDESGKAILRIMEQNGVEVDEESRELASELEISSEGVREWWRERNRLARLRRSFSEERNKV</sequence>
<protein>
    <submittedName>
        <fullName evidence="2">Uncharacterized protein</fullName>
    </submittedName>
</protein>
<feature type="region of interest" description="Disordered" evidence="1">
    <location>
        <begin position="21"/>
        <end position="88"/>
    </location>
</feature>
<proteinExistence type="predicted"/>
<name>A0A8H6IC07_9AGAR</name>
<feature type="region of interest" description="Disordered" evidence="1">
    <location>
        <begin position="365"/>
        <end position="388"/>
    </location>
</feature>
<gene>
    <name evidence="2" type="ORF">DFP72DRAFT_879955</name>
</gene>
<evidence type="ECO:0000313" key="3">
    <source>
        <dbReference type="Proteomes" id="UP000521943"/>
    </source>
</evidence>
<dbReference type="OrthoDB" id="185373at2759"/>
<reference evidence="2 3" key="1">
    <citation type="submission" date="2020-07" db="EMBL/GenBank/DDBJ databases">
        <title>Comparative genomics of pyrophilous fungi reveals a link between fire events and developmental genes.</title>
        <authorList>
            <consortium name="DOE Joint Genome Institute"/>
            <person name="Steindorff A.S."/>
            <person name="Carver A."/>
            <person name="Calhoun S."/>
            <person name="Stillman K."/>
            <person name="Liu H."/>
            <person name="Lipzen A."/>
            <person name="Pangilinan J."/>
            <person name="Labutti K."/>
            <person name="Bruns T.D."/>
            <person name="Grigoriev I.V."/>
        </authorList>
    </citation>
    <scope>NUCLEOTIDE SEQUENCE [LARGE SCALE GENOMIC DNA]</scope>
    <source>
        <strain evidence="2 3">CBS 144469</strain>
    </source>
</reference>